<comment type="caution">
    <text evidence="1">The sequence shown here is derived from an EMBL/GenBank/DDBJ whole genome shotgun (WGS) entry which is preliminary data.</text>
</comment>
<gene>
    <name evidence="1" type="ORF">KSP40_PGU000950</name>
</gene>
<evidence type="ECO:0000313" key="1">
    <source>
        <dbReference type="EMBL" id="KAK8950218.1"/>
    </source>
</evidence>
<reference evidence="1 2" key="1">
    <citation type="journal article" date="2022" name="Nat. Plants">
        <title>Genomes of leafy and leafless Platanthera orchids illuminate the evolution of mycoheterotrophy.</title>
        <authorList>
            <person name="Li M.H."/>
            <person name="Liu K.W."/>
            <person name="Li Z."/>
            <person name="Lu H.C."/>
            <person name="Ye Q.L."/>
            <person name="Zhang D."/>
            <person name="Wang J.Y."/>
            <person name="Li Y.F."/>
            <person name="Zhong Z.M."/>
            <person name="Liu X."/>
            <person name="Yu X."/>
            <person name="Liu D.K."/>
            <person name="Tu X.D."/>
            <person name="Liu B."/>
            <person name="Hao Y."/>
            <person name="Liao X.Y."/>
            <person name="Jiang Y.T."/>
            <person name="Sun W.H."/>
            <person name="Chen J."/>
            <person name="Chen Y.Q."/>
            <person name="Ai Y."/>
            <person name="Zhai J.W."/>
            <person name="Wu S.S."/>
            <person name="Zhou Z."/>
            <person name="Hsiao Y.Y."/>
            <person name="Wu W.L."/>
            <person name="Chen Y.Y."/>
            <person name="Lin Y.F."/>
            <person name="Hsu J.L."/>
            <person name="Li C.Y."/>
            <person name="Wang Z.W."/>
            <person name="Zhao X."/>
            <person name="Zhong W.Y."/>
            <person name="Ma X.K."/>
            <person name="Ma L."/>
            <person name="Huang J."/>
            <person name="Chen G.Z."/>
            <person name="Huang M.Z."/>
            <person name="Huang L."/>
            <person name="Peng D.H."/>
            <person name="Luo Y.B."/>
            <person name="Zou S.Q."/>
            <person name="Chen S.P."/>
            <person name="Lan S."/>
            <person name="Tsai W.C."/>
            <person name="Van de Peer Y."/>
            <person name="Liu Z.J."/>
        </authorList>
    </citation>
    <scope>NUCLEOTIDE SEQUENCE [LARGE SCALE GENOMIC DNA]</scope>
    <source>
        <strain evidence="1">Lor288</strain>
    </source>
</reference>
<sequence length="174" mass="19650">MEVFSFAAAVVVFSIATNCRKFSIAKNPRASSLTSSSPLLQPVHNFFPLLQPVSLFQGFTRSYPSLYHPNLLVHYFLPHYVLLHEEDLVLSQSLGAANHYTKRIDLKVIARGSKAFLKTGEKLEVGSSKAKKGIHKVVKESMEKSSSIEGETWKELPSQHTEEEQEMMWMLVKL</sequence>
<accession>A0ABR2LUJ1</accession>
<name>A0ABR2LUJ1_9ASPA</name>
<protein>
    <submittedName>
        <fullName evidence="1">Uncharacterized protein</fullName>
    </submittedName>
</protein>
<proteinExistence type="predicted"/>
<dbReference type="Proteomes" id="UP001412067">
    <property type="component" value="Unassembled WGS sequence"/>
</dbReference>
<keyword evidence="2" id="KW-1185">Reference proteome</keyword>
<evidence type="ECO:0000313" key="2">
    <source>
        <dbReference type="Proteomes" id="UP001412067"/>
    </source>
</evidence>
<organism evidence="1 2">
    <name type="scientific">Platanthera guangdongensis</name>
    <dbReference type="NCBI Taxonomy" id="2320717"/>
    <lineage>
        <taxon>Eukaryota</taxon>
        <taxon>Viridiplantae</taxon>
        <taxon>Streptophyta</taxon>
        <taxon>Embryophyta</taxon>
        <taxon>Tracheophyta</taxon>
        <taxon>Spermatophyta</taxon>
        <taxon>Magnoliopsida</taxon>
        <taxon>Liliopsida</taxon>
        <taxon>Asparagales</taxon>
        <taxon>Orchidaceae</taxon>
        <taxon>Orchidoideae</taxon>
        <taxon>Orchideae</taxon>
        <taxon>Orchidinae</taxon>
        <taxon>Platanthera</taxon>
    </lineage>
</organism>
<dbReference type="EMBL" id="JBBWWR010000015">
    <property type="protein sequence ID" value="KAK8950218.1"/>
    <property type="molecule type" value="Genomic_DNA"/>
</dbReference>